<dbReference type="AlphaFoldDB" id="A0A6G1BPX9"/>
<keyword evidence="2" id="KW-1185">Reference proteome</keyword>
<comment type="caution">
    <text evidence="1">The sequence shown here is derived from an EMBL/GenBank/DDBJ whole genome shotgun (WGS) entry which is preliminary data.</text>
</comment>
<organism evidence="1 2">
    <name type="scientific">Oryza meyeriana var. granulata</name>
    <dbReference type="NCBI Taxonomy" id="110450"/>
    <lineage>
        <taxon>Eukaryota</taxon>
        <taxon>Viridiplantae</taxon>
        <taxon>Streptophyta</taxon>
        <taxon>Embryophyta</taxon>
        <taxon>Tracheophyta</taxon>
        <taxon>Spermatophyta</taxon>
        <taxon>Magnoliopsida</taxon>
        <taxon>Liliopsida</taxon>
        <taxon>Poales</taxon>
        <taxon>Poaceae</taxon>
        <taxon>BOP clade</taxon>
        <taxon>Oryzoideae</taxon>
        <taxon>Oryzeae</taxon>
        <taxon>Oryzinae</taxon>
        <taxon>Oryza</taxon>
        <taxon>Oryza meyeriana</taxon>
    </lineage>
</organism>
<dbReference type="Proteomes" id="UP000479710">
    <property type="component" value="Unassembled WGS sequence"/>
</dbReference>
<gene>
    <name evidence="1" type="ORF">E2562_033212</name>
</gene>
<protein>
    <submittedName>
        <fullName evidence="1">Uncharacterized protein</fullName>
    </submittedName>
</protein>
<dbReference type="EMBL" id="SPHZ02000012">
    <property type="protein sequence ID" value="KAF0889821.1"/>
    <property type="molecule type" value="Genomic_DNA"/>
</dbReference>
<reference evidence="1 2" key="1">
    <citation type="submission" date="2019-11" db="EMBL/GenBank/DDBJ databases">
        <title>Whole genome sequence of Oryza granulata.</title>
        <authorList>
            <person name="Li W."/>
        </authorList>
    </citation>
    <scope>NUCLEOTIDE SEQUENCE [LARGE SCALE GENOMIC DNA]</scope>
    <source>
        <strain evidence="2">cv. Menghai</strain>
        <tissue evidence="1">Leaf</tissue>
    </source>
</reference>
<proteinExistence type="predicted"/>
<name>A0A6G1BPX9_9ORYZ</name>
<sequence>MTCLTGLPIRFFKQYQVMPSRKTSRPAKMEDATLDCAFYKLIVMAADLQRWSFSPDLLINSSN</sequence>
<accession>A0A6G1BPX9</accession>
<evidence type="ECO:0000313" key="2">
    <source>
        <dbReference type="Proteomes" id="UP000479710"/>
    </source>
</evidence>
<evidence type="ECO:0000313" key="1">
    <source>
        <dbReference type="EMBL" id="KAF0889821.1"/>
    </source>
</evidence>